<name>Q11N00_CHESB</name>
<protein>
    <submittedName>
        <fullName evidence="2">Uncharacterized protein</fullName>
    </submittedName>
</protein>
<feature type="region of interest" description="Disordered" evidence="1">
    <location>
        <begin position="1"/>
        <end position="20"/>
    </location>
</feature>
<geneLocation type="plasmid" evidence="2">
    <name>1</name>
</geneLocation>
<sequence length="86" mass="9463">MKRTDRRNGQDGMLDPDADPILLNRVDPARKMARHYRVAIEPTSSAGRQWCVTGAASDAPPAGVSISMTRPVKRSRQPTGCCDKLR</sequence>
<reference evidence="2" key="1">
    <citation type="submission" date="2006-06" db="EMBL/GenBank/DDBJ databases">
        <title>Complete sequence of Plasmid 1 of Chelativorans sp. BNC1.</title>
        <authorList>
            <consortium name="US DOE Joint Genome Institute"/>
            <person name="Copeland A."/>
            <person name="Lucas S."/>
            <person name="Lapidus A."/>
            <person name="Barry K."/>
            <person name="Detter J.C."/>
            <person name="Glavina del Rio T."/>
            <person name="Hammon N."/>
            <person name="Israni S."/>
            <person name="Dalin E."/>
            <person name="Tice H."/>
            <person name="Pitluck S."/>
            <person name="Chertkov O."/>
            <person name="Brettin T."/>
            <person name="Bruce D."/>
            <person name="Han C."/>
            <person name="Tapia R."/>
            <person name="Gilna P."/>
            <person name="Schmutz J."/>
            <person name="Larimer F."/>
            <person name="Land M."/>
            <person name="Hauser L."/>
            <person name="Kyrpides N."/>
            <person name="Mikhailova N."/>
            <person name="Richardson P."/>
        </authorList>
    </citation>
    <scope>NUCLEOTIDE SEQUENCE</scope>
    <source>
        <strain evidence="2">BNC1</strain>
        <plasmid evidence="2">1</plasmid>
    </source>
</reference>
<dbReference type="KEGG" id="mes:Meso_4232"/>
<gene>
    <name evidence="2" type="ordered locus">Meso_4232</name>
</gene>
<organism evidence="2">
    <name type="scientific">Chelativorans sp. (strain BNC1)</name>
    <dbReference type="NCBI Taxonomy" id="266779"/>
    <lineage>
        <taxon>Bacteria</taxon>
        <taxon>Pseudomonadati</taxon>
        <taxon>Pseudomonadota</taxon>
        <taxon>Alphaproteobacteria</taxon>
        <taxon>Hyphomicrobiales</taxon>
        <taxon>Phyllobacteriaceae</taxon>
        <taxon>Chelativorans</taxon>
    </lineage>
</organism>
<accession>Q11N00</accession>
<dbReference type="EMBL" id="CP000389">
    <property type="protein sequence ID" value="ABG61208.1"/>
    <property type="molecule type" value="Genomic_DNA"/>
</dbReference>
<keyword evidence="2" id="KW-0614">Plasmid</keyword>
<evidence type="ECO:0000313" key="2">
    <source>
        <dbReference type="EMBL" id="ABG61208.1"/>
    </source>
</evidence>
<evidence type="ECO:0000256" key="1">
    <source>
        <dbReference type="SAM" id="MobiDB-lite"/>
    </source>
</evidence>
<dbReference type="HOGENOM" id="CLU_2492195_0_0_5"/>
<feature type="region of interest" description="Disordered" evidence="1">
    <location>
        <begin position="55"/>
        <end position="86"/>
    </location>
</feature>
<dbReference type="AlphaFoldDB" id="Q11N00"/>
<proteinExistence type="predicted"/>